<dbReference type="Pfam" id="PF01042">
    <property type="entry name" value="Ribonuc_L-PSP"/>
    <property type="match status" value="1"/>
</dbReference>
<gene>
    <name evidence="1" type="ORF">At1D1609_56080</name>
</gene>
<accession>A0A2L2LMR9</accession>
<dbReference type="InterPro" id="IPR006175">
    <property type="entry name" value="YjgF/YER057c/UK114"/>
</dbReference>
<keyword evidence="1" id="KW-0614">Plasmid</keyword>
<organism evidence="1 2">
    <name type="scientific">Agrobacterium tumefaciens</name>
    <dbReference type="NCBI Taxonomy" id="358"/>
    <lineage>
        <taxon>Bacteria</taxon>
        <taxon>Pseudomonadati</taxon>
        <taxon>Pseudomonadota</taxon>
        <taxon>Alphaproteobacteria</taxon>
        <taxon>Hyphomicrobiales</taxon>
        <taxon>Rhizobiaceae</taxon>
        <taxon>Rhizobium/Agrobacterium group</taxon>
        <taxon>Agrobacterium</taxon>
        <taxon>Agrobacterium tumefaciens complex</taxon>
    </lineage>
</organism>
<dbReference type="CDD" id="cd00448">
    <property type="entry name" value="YjgF_YER057c_UK114_family"/>
    <property type="match status" value="1"/>
</dbReference>
<protein>
    <submittedName>
        <fullName evidence="1">Endoribonuclease L-PSP</fullName>
    </submittedName>
</protein>
<proteinExistence type="predicted"/>
<geneLocation type="plasmid" evidence="2">
    <name>pat1d1609b</name>
</geneLocation>
<dbReference type="Proteomes" id="UP000237717">
    <property type="component" value="Plasmid pAt1D1609b"/>
</dbReference>
<name>A0A2L2LMR9_AGRTU</name>
<dbReference type="InterPro" id="IPR035959">
    <property type="entry name" value="RutC-like_sf"/>
</dbReference>
<reference evidence="1 2" key="1">
    <citation type="submission" date="2018-02" db="EMBL/GenBank/DDBJ databases">
        <title>Complete genome sequence of Agrobacterium tumefaciens 1D1609.</title>
        <authorList>
            <person name="Cho S.-T."/>
            <person name="Haryono M."/>
            <person name="Chang H.-H."/>
            <person name="Santos M.N."/>
            <person name="Lai E.-M."/>
            <person name="Kuo C.-H."/>
        </authorList>
    </citation>
    <scope>NUCLEOTIDE SEQUENCE [LARGE SCALE GENOMIC DNA]</scope>
    <source>
        <strain evidence="1 2">1D1609</strain>
        <plasmid evidence="2">Plasmid pat1d1609b</plasmid>
    </source>
</reference>
<sequence length="142" mass="15360">MVDDKLQEKPFELIQPVELYDPSAHGYSHVARIAPNSCIAMIAGQGGESYDGSLSADFTKQVRQALVNLNAAAKAAGGSMQHIVKHTMLVVDFDDSKLQILAQELERAYEGHKPTGTLIPVPRLALSSMLFEIDAVLALPSE</sequence>
<dbReference type="Gene3D" id="3.30.1330.40">
    <property type="entry name" value="RutC-like"/>
    <property type="match status" value="1"/>
</dbReference>
<dbReference type="SUPFAM" id="SSF55298">
    <property type="entry name" value="YjgF-like"/>
    <property type="match status" value="1"/>
</dbReference>
<dbReference type="EMBL" id="CP026928">
    <property type="protein sequence ID" value="AVH45641.1"/>
    <property type="molecule type" value="Genomic_DNA"/>
</dbReference>
<dbReference type="AlphaFoldDB" id="A0A2L2LMR9"/>
<dbReference type="RefSeq" id="WP_104680618.1">
    <property type="nucleotide sequence ID" value="NZ_CP026928.1"/>
</dbReference>
<evidence type="ECO:0000313" key="2">
    <source>
        <dbReference type="Proteomes" id="UP000237717"/>
    </source>
</evidence>
<evidence type="ECO:0000313" key="1">
    <source>
        <dbReference type="EMBL" id="AVH45641.1"/>
    </source>
</evidence>